<dbReference type="NCBIfam" id="TIGR00318">
    <property type="entry name" value="cyaB"/>
    <property type="match status" value="1"/>
</dbReference>
<proteinExistence type="predicted"/>
<accession>A0A1Y1RU04</accession>
<dbReference type="SUPFAM" id="SSF55154">
    <property type="entry name" value="CYTH-like phosphatases"/>
    <property type="match status" value="1"/>
</dbReference>
<gene>
    <name evidence="2" type="ORF">B4O97_16800</name>
</gene>
<dbReference type="PANTHER" id="PTHR21028:SF2">
    <property type="entry name" value="CYTH DOMAIN-CONTAINING PROTEIN"/>
    <property type="match status" value="1"/>
</dbReference>
<organism evidence="2 3">
    <name type="scientific">Marispirochaeta aestuarii</name>
    <dbReference type="NCBI Taxonomy" id="1963862"/>
    <lineage>
        <taxon>Bacteria</taxon>
        <taxon>Pseudomonadati</taxon>
        <taxon>Spirochaetota</taxon>
        <taxon>Spirochaetia</taxon>
        <taxon>Spirochaetales</taxon>
        <taxon>Spirochaetaceae</taxon>
        <taxon>Marispirochaeta</taxon>
    </lineage>
</organism>
<dbReference type="OrthoDB" id="370410at2"/>
<dbReference type="AlphaFoldDB" id="A0A1Y1RU04"/>
<dbReference type="CDD" id="cd07890">
    <property type="entry name" value="CYTH-like_AC_IV-like"/>
    <property type="match status" value="1"/>
</dbReference>
<evidence type="ECO:0000313" key="3">
    <source>
        <dbReference type="Proteomes" id="UP000192343"/>
    </source>
</evidence>
<protein>
    <recommendedName>
        <fullName evidence="1">CYTH domain-containing protein</fullName>
    </recommendedName>
</protein>
<reference evidence="2 3" key="1">
    <citation type="submission" date="2017-03" db="EMBL/GenBank/DDBJ databases">
        <title>Draft Genome sequence of Marispirochaeta sp. strain JC444.</title>
        <authorList>
            <person name="Shivani Y."/>
            <person name="Subhash Y."/>
            <person name="Sasikala C."/>
            <person name="Ramana C."/>
        </authorList>
    </citation>
    <scope>NUCLEOTIDE SEQUENCE [LARGE SCALE GENOMIC DNA]</scope>
    <source>
        <strain evidence="2 3">JC444</strain>
    </source>
</reference>
<name>A0A1Y1RU04_9SPIO</name>
<keyword evidence="3" id="KW-1185">Reference proteome</keyword>
<evidence type="ECO:0000313" key="2">
    <source>
        <dbReference type="EMBL" id="ORC31805.1"/>
    </source>
</evidence>
<dbReference type="InterPro" id="IPR023577">
    <property type="entry name" value="CYTH_domain"/>
</dbReference>
<evidence type="ECO:0000259" key="1">
    <source>
        <dbReference type="PROSITE" id="PS51707"/>
    </source>
</evidence>
<dbReference type="SMART" id="SM01118">
    <property type="entry name" value="CYTH"/>
    <property type="match status" value="1"/>
</dbReference>
<feature type="domain" description="CYTH" evidence="1">
    <location>
        <begin position="2"/>
        <end position="177"/>
    </location>
</feature>
<dbReference type="RefSeq" id="WP_083052642.1">
    <property type="nucleotide sequence ID" value="NZ_CAXXQO010000003.1"/>
</dbReference>
<dbReference type="PROSITE" id="PS51707">
    <property type="entry name" value="CYTH"/>
    <property type="match status" value="1"/>
</dbReference>
<dbReference type="PANTHER" id="PTHR21028">
    <property type="entry name" value="SI:CH211-156B7.4"/>
    <property type="match status" value="1"/>
</dbReference>
<dbReference type="Proteomes" id="UP000192343">
    <property type="component" value="Unassembled WGS sequence"/>
</dbReference>
<dbReference type="Gene3D" id="2.40.320.10">
    <property type="entry name" value="Hypothetical Protein Pfu-838710-001"/>
    <property type="match status" value="1"/>
</dbReference>
<dbReference type="InterPro" id="IPR008173">
    <property type="entry name" value="Adenylyl_cyclase_CyaB"/>
</dbReference>
<sequence>MSMEIEIKAWVDDPPLIEERLREKFGDALPVSKDDVYYETDGRFPGLNTLRLRKSGAKWILTYKDKSLEDGTEINREHETVVEEFEVIDELLRRFGCRKFLEKKKRGLLFSHEDLVIELVHVESLGTFLEIEKVLPVDTLELAGIEAAKKEILAVFDAVGIGRDRIEGRYYSDMLLDL</sequence>
<dbReference type="EMBL" id="MWQY01000024">
    <property type="protein sequence ID" value="ORC31805.1"/>
    <property type="molecule type" value="Genomic_DNA"/>
</dbReference>
<dbReference type="STRING" id="1963862.B4O97_16800"/>
<dbReference type="InterPro" id="IPR033469">
    <property type="entry name" value="CYTH-like_dom_sf"/>
</dbReference>
<comment type="caution">
    <text evidence="2">The sequence shown here is derived from an EMBL/GenBank/DDBJ whole genome shotgun (WGS) entry which is preliminary data.</text>
</comment>